<dbReference type="InterPro" id="IPR004147">
    <property type="entry name" value="ABC1_dom"/>
</dbReference>
<accession>A0A2V3IIA8</accession>
<dbReference type="Pfam" id="PF03109">
    <property type="entry name" value="ABC1"/>
    <property type="match status" value="1"/>
</dbReference>
<dbReference type="AlphaFoldDB" id="A0A2V3IIA8"/>
<comment type="caution">
    <text evidence="3">The sequence shown here is derived from an EMBL/GenBank/DDBJ whole genome shotgun (WGS) entry which is preliminary data.</text>
</comment>
<keyword evidence="1" id="KW-0812">Transmembrane</keyword>
<dbReference type="Proteomes" id="UP000247409">
    <property type="component" value="Unassembled WGS sequence"/>
</dbReference>
<feature type="domain" description="ABC1 atypical kinase-like" evidence="2">
    <location>
        <begin position="28"/>
        <end position="109"/>
    </location>
</feature>
<proteinExistence type="predicted"/>
<protein>
    <recommendedName>
        <fullName evidence="2">ABC1 atypical kinase-like domain-containing protein</fullName>
    </recommendedName>
</protein>
<name>A0A2V3IIA8_9FLOR</name>
<evidence type="ECO:0000313" key="3">
    <source>
        <dbReference type="EMBL" id="PXF41802.1"/>
    </source>
</evidence>
<organism evidence="3 4">
    <name type="scientific">Gracilariopsis chorda</name>
    <dbReference type="NCBI Taxonomy" id="448386"/>
    <lineage>
        <taxon>Eukaryota</taxon>
        <taxon>Rhodophyta</taxon>
        <taxon>Florideophyceae</taxon>
        <taxon>Rhodymeniophycidae</taxon>
        <taxon>Gracilariales</taxon>
        <taxon>Gracilariaceae</taxon>
        <taxon>Gracilariopsis</taxon>
    </lineage>
</organism>
<keyword evidence="4" id="KW-1185">Reference proteome</keyword>
<dbReference type="OrthoDB" id="427480at2759"/>
<dbReference type="EMBL" id="NBIV01000194">
    <property type="protein sequence ID" value="PXF41802.1"/>
    <property type="molecule type" value="Genomic_DNA"/>
</dbReference>
<sequence>MNKFVRSRTWTLTVRFHRFDGLWKAGFKALLSNLDLQPVAATLLSPLHRAMLRDSKRDVPAKVQYSGLESLVIIDLTAISMMSWILAWLFRFCNRHWVDDQLRGNLRNEHYV</sequence>
<evidence type="ECO:0000259" key="2">
    <source>
        <dbReference type="Pfam" id="PF03109"/>
    </source>
</evidence>
<feature type="transmembrane region" description="Helical" evidence="1">
    <location>
        <begin position="71"/>
        <end position="90"/>
    </location>
</feature>
<evidence type="ECO:0000256" key="1">
    <source>
        <dbReference type="SAM" id="Phobius"/>
    </source>
</evidence>
<keyword evidence="1" id="KW-0472">Membrane</keyword>
<gene>
    <name evidence="3" type="ORF">BWQ96_08479</name>
</gene>
<evidence type="ECO:0000313" key="4">
    <source>
        <dbReference type="Proteomes" id="UP000247409"/>
    </source>
</evidence>
<keyword evidence="1" id="KW-1133">Transmembrane helix</keyword>
<reference evidence="3 4" key="1">
    <citation type="journal article" date="2018" name="Mol. Biol. Evol.">
        <title>Analysis of the draft genome of the red seaweed Gracilariopsis chorda provides insights into genome size evolution in Rhodophyta.</title>
        <authorList>
            <person name="Lee J."/>
            <person name="Yang E.C."/>
            <person name="Graf L."/>
            <person name="Yang J.H."/>
            <person name="Qiu H."/>
            <person name="Zel Zion U."/>
            <person name="Chan C.X."/>
            <person name="Stephens T.G."/>
            <person name="Weber A.P.M."/>
            <person name="Boo G.H."/>
            <person name="Boo S.M."/>
            <person name="Kim K.M."/>
            <person name="Shin Y."/>
            <person name="Jung M."/>
            <person name="Lee S.J."/>
            <person name="Yim H.S."/>
            <person name="Lee J.H."/>
            <person name="Bhattacharya D."/>
            <person name="Yoon H.S."/>
        </authorList>
    </citation>
    <scope>NUCLEOTIDE SEQUENCE [LARGE SCALE GENOMIC DNA]</scope>
    <source>
        <strain evidence="3 4">SKKU-2015</strain>
        <tissue evidence="3">Whole body</tissue>
    </source>
</reference>